<evidence type="ECO:0000259" key="1">
    <source>
        <dbReference type="Pfam" id="PF01370"/>
    </source>
</evidence>
<dbReference type="PANTHER" id="PTHR48079">
    <property type="entry name" value="PROTEIN YEEZ"/>
    <property type="match status" value="1"/>
</dbReference>
<gene>
    <name evidence="2" type="ORF">SAMN05216325_11454</name>
</gene>
<dbReference type="PANTHER" id="PTHR48079:SF6">
    <property type="entry name" value="NAD(P)-BINDING DOMAIN-CONTAINING PROTEIN-RELATED"/>
    <property type="match status" value="1"/>
</dbReference>
<dbReference type="Proteomes" id="UP000199459">
    <property type="component" value="Unassembled WGS sequence"/>
</dbReference>
<feature type="domain" description="NAD-dependent epimerase/dehydratase" evidence="1">
    <location>
        <begin position="19"/>
        <end position="217"/>
    </location>
</feature>
<protein>
    <submittedName>
        <fullName evidence="2">Nucleoside-diphosphate-sugar epimerase</fullName>
    </submittedName>
</protein>
<dbReference type="CDD" id="cd05266">
    <property type="entry name" value="SDR_a4"/>
    <property type="match status" value="1"/>
</dbReference>
<dbReference type="InterPro" id="IPR051783">
    <property type="entry name" value="NAD(P)-dependent_oxidoreduct"/>
</dbReference>
<dbReference type="EMBL" id="FOCP01000014">
    <property type="protein sequence ID" value="SEN34391.1"/>
    <property type="molecule type" value="Genomic_DNA"/>
</dbReference>
<name>A0A1H8FRH4_9PROT</name>
<dbReference type="Pfam" id="PF01370">
    <property type="entry name" value="Epimerase"/>
    <property type="match status" value="1"/>
</dbReference>
<dbReference type="OrthoDB" id="9808276at2"/>
<dbReference type="GO" id="GO:0004029">
    <property type="term" value="F:aldehyde dehydrogenase (NAD+) activity"/>
    <property type="evidence" value="ECO:0007669"/>
    <property type="project" value="TreeGrafter"/>
</dbReference>
<sequence length="299" mass="33994">MKKTVLIVGCGDIALRTVRLLRTHYRLFGLFRKPEKAEPFRLFDVVPVIGDLDQPDSLGRIAGIAQIVIHLAPPPHRGTRDTRTANLLSALSKQTKSKHMILPQRFIYISTSGVYGDCQGAMIDETRPLNPLSDRARRRKNAETQIRKWSIRNHVPVSILRVPGIYAESRLPLKRIRESLPAFVDKDDGYTNHIHANDLAHIICATIHRAKPGRTYNTTDDTEMKMGDYFDLVADRFGLPRPPRIPRDQANGRISPAMLSFMNESRRISNSRMKKELRIKLQYPTVVEGIQDALPYTAK</sequence>
<dbReference type="Gene3D" id="3.40.50.720">
    <property type="entry name" value="NAD(P)-binding Rossmann-like Domain"/>
    <property type="match status" value="1"/>
</dbReference>
<organism evidence="2 3">
    <name type="scientific">Nitrosomonas marina</name>
    <dbReference type="NCBI Taxonomy" id="917"/>
    <lineage>
        <taxon>Bacteria</taxon>
        <taxon>Pseudomonadati</taxon>
        <taxon>Pseudomonadota</taxon>
        <taxon>Betaproteobacteria</taxon>
        <taxon>Nitrosomonadales</taxon>
        <taxon>Nitrosomonadaceae</taxon>
        <taxon>Nitrosomonas</taxon>
    </lineage>
</organism>
<dbReference type="AlphaFoldDB" id="A0A1H8FRH4"/>
<dbReference type="RefSeq" id="WP_090632721.1">
    <property type="nucleotide sequence ID" value="NZ_FOCP01000014.1"/>
</dbReference>
<proteinExistence type="predicted"/>
<dbReference type="InterPro" id="IPR001509">
    <property type="entry name" value="Epimerase_deHydtase"/>
</dbReference>
<dbReference type="InterPro" id="IPR036291">
    <property type="entry name" value="NAD(P)-bd_dom_sf"/>
</dbReference>
<reference evidence="2 3" key="1">
    <citation type="submission" date="2016-10" db="EMBL/GenBank/DDBJ databases">
        <authorList>
            <person name="de Groot N.N."/>
        </authorList>
    </citation>
    <scope>NUCLEOTIDE SEQUENCE [LARGE SCALE GENOMIC DNA]</scope>
    <source>
        <strain evidence="2 3">Nm22</strain>
    </source>
</reference>
<dbReference type="STRING" id="917.SAMN05216326_11434"/>
<dbReference type="SUPFAM" id="SSF51735">
    <property type="entry name" value="NAD(P)-binding Rossmann-fold domains"/>
    <property type="match status" value="1"/>
</dbReference>
<dbReference type="GO" id="GO:0005737">
    <property type="term" value="C:cytoplasm"/>
    <property type="evidence" value="ECO:0007669"/>
    <property type="project" value="TreeGrafter"/>
</dbReference>
<accession>A0A1H8FRH4</accession>
<evidence type="ECO:0000313" key="3">
    <source>
        <dbReference type="Proteomes" id="UP000199459"/>
    </source>
</evidence>
<evidence type="ECO:0000313" key="2">
    <source>
        <dbReference type="EMBL" id="SEN34391.1"/>
    </source>
</evidence>